<dbReference type="EMBL" id="CP151407">
    <property type="protein sequence ID" value="WZJ23458.1"/>
    <property type="molecule type" value="Genomic_DNA"/>
</dbReference>
<reference evidence="1 2" key="1">
    <citation type="submission" date="2024-04" db="EMBL/GenBank/DDBJ databases">
        <title>Dissimilatory iodate-reducing microorganisms contribute to the enrichment of iodine in groundwater.</title>
        <authorList>
            <person name="Jiang Z."/>
        </authorList>
    </citation>
    <scope>NUCLEOTIDE SEQUENCE [LARGE SCALE GENOMIC DNA]</scope>
    <source>
        <strain evidence="1 2">NCP973</strain>
        <plasmid evidence="1 2">unnamed1</plasmid>
    </source>
</reference>
<dbReference type="Pfam" id="PF10765">
    <property type="entry name" value="Phage_P22_NinX"/>
    <property type="match status" value="1"/>
</dbReference>
<proteinExistence type="predicted"/>
<geneLocation type="plasmid" evidence="1 2">
    <name>unnamed1</name>
</geneLocation>
<evidence type="ECO:0000313" key="2">
    <source>
        <dbReference type="Proteomes" id="UP001479520"/>
    </source>
</evidence>
<dbReference type="Proteomes" id="UP001479520">
    <property type="component" value="Plasmid unnamed1"/>
</dbReference>
<evidence type="ECO:0000313" key="1">
    <source>
        <dbReference type="EMBL" id="WZJ23458.1"/>
    </source>
</evidence>
<dbReference type="InterPro" id="IPR019701">
    <property type="entry name" value="Phage_P22_NinX"/>
</dbReference>
<keyword evidence="2" id="KW-1185">Reference proteome</keyword>
<accession>A0ABZ2XML0</accession>
<keyword evidence="1" id="KW-0614">Plasmid</keyword>
<organism evidence="1 2">
    <name type="scientific">Azonexus hydrophilus</name>
    <dbReference type="NCBI Taxonomy" id="418702"/>
    <lineage>
        <taxon>Bacteria</taxon>
        <taxon>Pseudomonadati</taxon>
        <taxon>Pseudomonadota</taxon>
        <taxon>Betaproteobacteria</taxon>
        <taxon>Rhodocyclales</taxon>
        <taxon>Azonexaceae</taxon>
        <taxon>Azonexus</taxon>
    </lineage>
</organism>
<name>A0ABZ2XML0_9RHOO</name>
<gene>
    <name evidence="1" type="ORF">AADV58_17020</name>
</gene>
<sequence length="140" mass="15805">MQIEINDVQGKALSYLIAKAIWPEKEFPAWWFIDRPDGCYLPSLDEDTGNPVDGFYPQSDWGLSGPFLSKHDIFPFKCSGNDYGAHLPEYVEHAGKRVRFETFGPSPLVAAWRCFVASRLGQYSGCCIMVDVPDEFSEES</sequence>
<protein>
    <submittedName>
        <fullName evidence="1">Phage protein NinX family protein</fullName>
    </submittedName>
</protein>
<dbReference type="RefSeq" id="WP_172974830.1">
    <property type="nucleotide sequence ID" value="NZ_CP151407.1"/>
</dbReference>